<organism evidence="8 9">
    <name type="scientific">Streptomyces albidoflavus</name>
    <dbReference type="NCBI Taxonomy" id="1886"/>
    <lineage>
        <taxon>Bacteria</taxon>
        <taxon>Bacillati</taxon>
        <taxon>Actinomycetota</taxon>
        <taxon>Actinomycetes</taxon>
        <taxon>Kitasatosporales</taxon>
        <taxon>Streptomycetaceae</taxon>
        <taxon>Streptomyces</taxon>
        <taxon>Streptomyces albidoflavus group</taxon>
    </lineage>
</organism>
<name>A0AA37FFG3_9ACTN</name>
<keyword evidence="2" id="KW-1003">Cell membrane</keyword>
<feature type="region of interest" description="Disordered" evidence="6">
    <location>
        <begin position="102"/>
        <end position="123"/>
    </location>
</feature>
<gene>
    <name evidence="8" type="ORF">ScoT_30220</name>
</gene>
<evidence type="ECO:0000259" key="7">
    <source>
        <dbReference type="Pfam" id="PF00482"/>
    </source>
</evidence>
<dbReference type="Pfam" id="PF00482">
    <property type="entry name" value="T2SSF"/>
    <property type="match status" value="1"/>
</dbReference>
<keyword evidence="5" id="KW-0472">Membrane</keyword>
<dbReference type="AlphaFoldDB" id="A0AA37FFG3"/>
<comment type="caution">
    <text evidence="8">The sequence shown here is derived from an EMBL/GenBank/DDBJ whole genome shotgun (WGS) entry which is preliminary data.</text>
</comment>
<keyword evidence="3" id="KW-0812">Transmembrane</keyword>
<evidence type="ECO:0000256" key="6">
    <source>
        <dbReference type="SAM" id="MobiDB-lite"/>
    </source>
</evidence>
<accession>A0AA37FFG3</accession>
<dbReference type="PANTHER" id="PTHR35007:SF3">
    <property type="entry name" value="POSSIBLE CONSERVED ALANINE RICH MEMBRANE PROTEIN"/>
    <property type="match status" value="1"/>
</dbReference>
<proteinExistence type="predicted"/>
<evidence type="ECO:0000256" key="4">
    <source>
        <dbReference type="ARBA" id="ARBA00022989"/>
    </source>
</evidence>
<evidence type="ECO:0000256" key="3">
    <source>
        <dbReference type="ARBA" id="ARBA00022692"/>
    </source>
</evidence>
<evidence type="ECO:0000313" key="9">
    <source>
        <dbReference type="Proteomes" id="UP001051844"/>
    </source>
</evidence>
<dbReference type="InterPro" id="IPR018076">
    <property type="entry name" value="T2SS_GspF_dom"/>
</dbReference>
<dbReference type="PANTHER" id="PTHR35007">
    <property type="entry name" value="INTEGRAL MEMBRANE PROTEIN-RELATED"/>
    <property type="match status" value="1"/>
</dbReference>
<evidence type="ECO:0000313" key="8">
    <source>
        <dbReference type="EMBL" id="GHI46848.1"/>
    </source>
</evidence>
<feature type="domain" description="Type II secretion system protein GspF" evidence="7">
    <location>
        <begin position="139"/>
        <end position="260"/>
    </location>
</feature>
<dbReference type="Proteomes" id="UP001051844">
    <property type="component" value="Unassembled WGS sequence"/>
</dbReference>
<sequence length="277" mass="27647">MSADLVHRLGAILWVLVLLAGWAASARARRATRARWRGLYGAVPRGGPSPARAWAEGRRAAGACMVTGAAAGWLVGGGVLEVLAGGAAGWWAHRWMARHEAGRGTRSMPVQGRRSSPGRPAWARGAARPAVDARLPLAADLVAACVAAGAGPVEAARAVGASVGGAVGQGLARAAADVRLGGGPEAAWRHVAEVPGASALARCLQRAAASGAPAAEPLARIAAEARADGNRAATERARRAAVAVTAPVGLCFLPAFLTLGVAPVVIGLASGLLRGGG</sequence>
<keyword evidence="4" id="KW-1133">Transmembrane helix</keyword>
<comment type="subcellular location">
    <subcellularLocation>
        <location evidence="1">Cell membrane</location>
        <topology evidence="1">Multi-pass membrane protein</topology>
    </subcellularLocation>
</comment>
<evidence type="ECO:0000256" key="5">
    <source>
        <dbReference type="ARBA" id="ARBA00023136"/>
    </source>
</evidence>
<evidence type="ECO:0000256" key="2">
    <source>
        <dbReference type="ARBA" id="ARBA00022475"/>
    </source>
</evidence>
<dbReference type="GO" id="GO:0005886">
    <property type="term" value="C:plasma membrane"/>
    <property type="evidence" value="ECO:0007669"/>
    <property type="project" value="UniProtKB-SubCell"/>
</dbReference>
<dbReference type="EMBL" id="BNDZ01000005">
    <property type="protein sequence ID" value="GHI46848.1"/>
    <property type="molecule type" value="Genomic_DNA"/>
</dbReference>
<protein>
    <recommendedName>
        <fullName evidence="7">Type II secretion system protein GspF domain-containing protein</fullName>
    </recommendedName>
</protein>
<reference evidence="8" key="1">
    <citation type="submission" date="2022-09" db="EMBL/GenBank/DDBJ databases">
        <title>Whole genome shotgun sequence of Streptomyces albidoflavus NBRC 12854.</title>
        <authorList>
            <person name="Komaki H."/>
            <person name="Tamura T."/>
        </authorList>
    </citation>
    <scope>NUCLEOTIDE SEQUENCE</scope>
    <source>
        <strain evidence="8">NBRC 12854</strain>
    </source>
</reference>
<evidence type="ECO:0000256" key="1">
    <source>
        <dbReference type="ARBA" id="ARBA00004651"/>
    </source>
</evidence>